<name>A0AAI8C9K3_9FLAO</name>
<dbReference type="Proteomes" id="UP000069030">
    <property type="component" value="Plasmid p63039"/>
</dbReference>
<proteinExistence type="predicted"/>
<reference evidence="2" key="1">
    <citation type="journal article" date="2016" name="J. Zhejiang Univ. Sci. B">
        <title>Antibiotic resistance mechanisms of Myroides sp.</title>
        <authorList>
            <person name="Hu S."/>
            <person name="Yuan S."/>
            <person name="Qu H."/>
            <person name="Jiang T."/>
            <person name="Zhou Y."/>
            <person name="Wang M."/>
            <person name="Ming D."/>
        </authorList>
    </citation>
    <scope>NUCLEOTIDE SEQUENCE [LARGE SCALE GENOMIC DNA]</scope>
    <source>
        <strain evidence="2">PR63039</strain>
    </source>
</reference>
<dbReference type="RefSeq" id="WP_058700126.1">
    <property type="nucleotide sequence ID" value="NZ_CP013691.1"/>
</dbReference>
<organism evidence="1 2">
    <name type="scientific">Myroides odoratimimus</name>
    <dbReference type="NCBI Taxonomy" id="76832"/>
    <lineage>
        <taxon>Bacteria</taxon>
        <taxon>Pseudomonadati</taxon>
        <taxon>Bacteroidota</taxon>
        <taxon>Flavobacteriia</taxon>
        <taxon>Flavobacteriales</taxon>
        <taxon>Flavobacteriaceae</taxon>
        <taxon>Myroides</taxon>
    </lineage>
</organism>
<gene>
    <name evidence="1" type="ORF">AS202_20145</name>
</gene>
<geneLocation type="plasmid" evidence="1 2">
    <name>p63039</name>
</geneLocation>
<keyword evidence="1" id="KW-0614">Plasmid</keyword>
<sequence>MSKKIFEKTIQEKYNISEELFDAIVYSSKVVDVSNKKMIRISDENIKELEPFIQDLRSINHKVSLPKVVNAIVEFHLKPKKE</sequence>
<accession>A0AAI8C9K3</accession>
<dbReference type="KEGG" id="mod:AS202_20145"/>
<dbReference type="EMBL" id="CP013691">
    <property type="protein sequence ID" value="ALU28492.1"/>
    <property type="molecule type" value="Genomic_DNA"/>
</dbReference>
<dbReference type="AlphaFoldDB" id="A0AAI8C9K3"/>
<protein>
    <submittedName>
        <fullName evidence="1">Uncharacterized protein</fullName>
    </submittedName>
</protein>
<evidence type="ECO:0000313" key="2">
    <source>
        <dbReference type="Proteomes" id="UP000069030"/>
    </source>
</evidence>
<evidence type="ECO:0000313" key="1">
    <source>
        <dbReference type="EMBL" id="ALU28492.1"/>
    </source>
</evidence>